<dbReference type="PANTHER" id="PTHR12521:SF0">
    <property type="entry name" value="ADP-RIBOSE GLYCOHYDROLASE OARD1"/>
    <property type="match status" value="1"/>
</dbReference>
<dbReference type="PANTHER" id="PTHR12521">
    <property type="entry name" value="PROTEIN C6ORF130"/>
    <property type="match status" value="1"/>
</dbReference>
<proteinExistence type="predicted"/>
<reference evidence="2" key="1">
    <citation type="journal article" date="2019" name="Int. J. Syst. Evol. Microbiol.">
        <title>The Global Catalogue of Microorganisms (GCM) 10K type strain sequencing project: providing services to taxonomists for standard genome sequencing and annotation.</title>
        <authorList>
            <consortium name="The Broad Institute Genomics Platform"/>
            <consortium name="The Broad Institute Genome Sequencing Center for Infectious Disease"/>
            <person name="Wu L."/>
            <person name="Ma J."/>
        </authorList>
    </citation>
    <scope>NUCLEOTIDE SEQUENCE [LARGE SCALE GENOMIC DNA]</scope>
    <source>
        <strain evidence="2">CCUG 50353</strain>
    </source>
</reference>
<name>A0ABV8UT53_9BACL</name>
<dbReference type="InterPro" id="IPR050892">
    <property type="entry name" value="ADP-ribose_metab_enzymes"/>
</dbReference>
<comment type="caution">
    <text evidence="1">The sequence shown here is derived from an EMBL/GenBank/DDBJ whole genome shotgun (WGS) entry which is preliminary data.</text>
</comment>
<protein>
    <recommendedName>
        <fullName evidence="3">Antitoxin SocA-like Panacea domain-containing protein</fullName>
    </recommendedName>
</protein>
<evidence type="ECO:0000313" key="2">
    <source>
        <dbReference type="Proteomes" id="UP001595733"/>
    </source>
</evidence>
<sequence length="198" mass="22955">MSLKVQPPIDEMIVRTNKPKMTMGRALLLAAMSRYAGPGYRMSLLEVQKIAYFLREVGALPKLQFEKNQFGPYSEGLNHVLQVMEGHYIRGYGDRTQGAEIYLVEGAAEEAEKFLTENAEALKYLQRVADLIYGFETPYDLELLSTVGWILKEEPTKVNDKHFVLQSVQDWNERKKRIFPENHILQVWDYLVHEVNFN</sequence>
<dbReference type="RefSeq" id="WP_378140427.1">
    <property type="nucleotide sequence ID" value="NZ_JBHSEF010000010.1"/>
</dbReference>
<accession>A0ABV8UT53</accession>
<evidence type="ECO:0008006" key="3">
    <source>
        <dbReference type="Google" id="ProtNLM"/>
    </source>
</evidence>
<gene>
    <name evidence="1" type="ORF">ACFO0S_03920</name>
</gene>
<keyword evidence="2" id="KW-1185">Reference proteome</keyword>
<organism evidence="1 2">
    <name type="scientific">Chryseomicrobium palamuruense</name>
    <dbReference type="NCBI Taxonomy" id="682973"/>
    <lineage>
        <taxon>Bacteria</taxon>
        <taxon>Bacillati</taxon>
        <taxon>Bacillota</taxon>
        <taxon>Bacilli</taxon>
        <taxon>Bacillales</taxon>
        <taxon>Caryophanaceae</taxon>
        <taxon>Chryseomicrobium</taxon>
    </lineage>
</organism>
<evidence type="ECO:0000313" key="1">
    <source>
        <dbReference type="EMBL" id="MFC4354219.1"/>
    </source>
</evidence>
<dbReference type="Proteomes" id="UP001595733">
    <property type="component" value="Unassembled WGS sequence"/>
</dbReference>
<dbReference type="EMBL" id="JBHSEF010000010">
    <property type="protein sequence ID" value="MFC4354219.1"/>
    <property type="molecule type" value="Genomic_DNA"/>
</dbReference>